<dbReference type="PANTHER" id="PTHR32347">
    <property type="entry name" value="EFFLUX SYSTEM COMPONENT YKNX-RELATED"/>
    <property type="match status" value="1"/>
</dbReference>
<reference evidence="5" key="2">
    <citation type="submission" date="2020-09" db="EMBL/GenBank/DDBJ databases">
        <authorList>
            <person name="Sun Q."/>
            <person name="Zhou Y."/>
        </authorList>
    </citation>
    <scope>NUCLEOTIDE SEQUENCE</scope>
    <source>
        <strain evidence="5">CGMCC 4.7368</strain>
    </source>
</reference>
<dbReference type="Gene3D" id="1.10.101.10">
    <property type="entry name" value="PGBD-like superfamily/PGBD"/>
    <property type="match status" value="1"/>
</dbReference>
<name>A0A917Z8W6_9ACTN</name>
<protein>
    <recommendedName>
        <fullName evidence="4">Peptidoglycan binding-like domain-containing protein</fullName>
    </recommendedName>
</protein>
<dbReference type="Proteomes" id="UP000646523">
    <property type="component" value="Unassembled WGS sequence"/>
</dbReference>
<dbReference type="EMBL" id="BMNH01000023">
    <property type="protein sequence ID" value="GGO77679.1"/>
    <property type="molecule type" value="Genomic_DNA"/>
</dbReference>
<evidence type="ECO:0000256" key="1">
    <source>
        <dbReference type="ARBA" id="ARBA00004196"/>
    </source>
</evidence>
<proteinExistence type="predicted"/>
<sequence length="354" mass="37344">MKRSVVATAVVAVLAAAAGAAMAFTGGRETPVAQAVPVATAEVIRGDLVDTVSVEGTLTFTGERRIRTGAAGMITWVPRPEATIRQGGALFAADRRWTVLMRGEVPLYRALRQGVTDGPDVLQLERGLKALGYGDDMTVDRHFSYATAQAVRAWQKDRGWKRTGVVDASQVVFLPGTVRVTRVTAAVGDLMGPNAEVLTASSTRQVVRLDLDVDRQDLVRQGAQVSAELPGGKTVKGKVIRVGPVVRKASASQQGEESTVDVEIALSGGKKGRAFDKDQAPVTVTLESERREDVLSVPIEALLALRDGGFGIEVVEPGEARRTVGVRTGAYGGGRVEVSAPGLRAGTKVRVPAS</sequence>
<organism evidence="5 6">
    <name type="scientific">Nonomuraea cavernae</name>
    <dbReference type="NCBI Taxonomy" id="2045107"/>
    <lineage>
        <taxon>Bacteria</taxon>
        <taxon>Bacillati</taxon>
        <taxon>Actinomycetota</taxon>
        <taxon>Actinomycetes</taxon>
        <taxon>Streptosporangiales</taxon>
        <taxon>Streptosporangiaceae</taxon>
        <taxon>Nonomuraea</taxon>
    </lineage>
</organism>
<keyword evidence="6" id="KW-1185">Reference proteome</keyword>
<evidence type="ECO:0000256" key="3">
    <source>
        <dbReference type="SAM" id="SignalP"/>
    </source>
</evidence>
<evidence type="ECO:0000313" key="5">
    <source>
        <dbReference type="EMBL" id="GGO77679.1"/>
    </source>
</evidence>
<dbReference type="Gene3D" id="2.40.420.20">
    <property type="match status" value="1"/>
</dbReference>
<evidence type="ECO:0000313" key="6">
    <source>
        <dbReference type="Proteomes" id="UP000646523"/>
    </source>
</evidence>
<dbReference type="AlphaFoldDB" id="A0A917Z8W6"/>
<feature type="chain" id="PRO_5037748716" description="Peptidoglycan binding-like domain-containing protein" evidence="3">
    <location>
        <begin position="24"/>
        <end position="354"/>
    </location>
</feature>
<feature type="domain" description="Peptidoglycan binding-like" evidence="4">
    <location>
        <begin position="118"/>
        <end position="170"/>
    </location>
</feature>
<dbReference type="InterPro" id="IPR036366">
    <property type="entry name" value="PGBDSf"/>
</dbReference>
<dbReference type="InterPro" id="IPR050465">
    <property type="entry name" value="UPF0194_transport"/>
</dbReference>
<dbReference type="InterPro" id="IPR010916">
    <property type="entry name" value="TonB_box_CS"/>
</dbReference>
<evidence type="ECO:0000256" key="2">
    <source>
        <dbReference type="ARBA" id="ARBA00023054"/>
    </source>
</evidence>
<accession>A0A917Z8W6</accession>
<dbReference type="RefSeq" id="WP_225264010.1">
    <property type="nucleotide sequence ID" value="NZ_BMNH01000023.1"/>
</dbReference>
<dbReference type="Pfam" id="PF01471">
    <property type="entry name" value="PG_binding_1"/>
    <property type="match status" value="1"/>
</dbReference>
<dbReference type="PROSITE" id="PS00430">
    <property type="entry name" value="TONB_DEPENDENT_REC_1"/>
    <property type="match status" value="1"/>
</dbReference>
<dbReference type="InterPro" id="IPR002477">
    <property type="entry name" value="Peptidoglycan-bd-like"/>
</dbReference>
<gene>
    <name evidence="5" type="ORF">GCM10012289_57900</name>
</gene>
<evidence type="ECO:0000259" key="4">
    <source>
        <dbReference type="Pfam" id="PF01471"/>
    </source>
</evidence>
<dbReference type="PANTHER" id="PTHR32347:SF27">
    <property type="entry name" value="RND EFFLUX PUMP MEMBRANE FUSION PROTEIN BARREL-SANDWICH DOMAIN-CONTAINING PROTEIN"/>
    <property type="match status" value="1"/>
</dbReference>
<keyword evidence="3" id="KW-0732">Signal</keyword>
<reference evidence="5" key="1">
    <citation type="journal article" date="2014" name="Int. J. Syst. Evol. Microbiol.">
        <title>Complete genome sequence of Corynebacterium casei LMG S-19264T (=DSM 44701T), isolated from a smear-ripened cheese.</title>
        <authorList>
            <consortium name="US DOE Joint Genome Institute (JGI-PGF)"/>
            <person name="Walter F."/>
            <person name="Albersmeier A."/>
            <person name="Kalinowski J."/>
            <person name="Ruckert C."/>
        </authorList>
    </citation>
    <scope>NUCLEOTIDE SEQUENCE</scope>
    <source>
        <strain evidence="5">CGMCC 4.7368</strain>
    </source>
</reference>
<dbReference type="InterPro" id="IPR036365">
    <property type="entry name" value="PGBD-like_sf"/>
</dbReference>
<comment type="caution">
    <text evidence="5">The sequence shown here is derived from an EMBL/GenBank/DDBJ whole genome shotgun (WGS) entry which is preliminary data.</text>
</comment>
<dbReference type="GO" id="GO:0030313">
    <property type="term" value="C:cell envelope"/>
    <property type="evidence" value="ECO:0007669"/>
    <property type="project" value="UniProtKB-SubCell"/>
</dbReference>
<comment type="subcellular location">
    <subcellularLocation>
        <location evidence="1">Cell envelope</location>
    </subcellularLocation>
</comment>
<keyword evidence="2" id="KW-0175">Coiled coil</keyword>
<feature type="signal peptide" evidence="3">
    <location>
        <begin position="1"/>
        <end position="23"/>
    </location>
</feature>
<dbReference type="SUPFAM" id="SSF47090">
    <property type="entry name" value="PGBD-like"/>
    <property type="match status" value="1"/>
</dbReference>